<evidence type="ECO:0000313" key="3">
    <source>
        <dbReference type="Proteomes" id="UP000033540"/>
    </source>
</evidence>
<protein>
    <submittedName>
        <fullName evidence="2">Uncharacterized protein</fullName>
    </submittedName>
</protein>
<name>A0A0F0HY82_ASPPU</name>
<evidence type="ECO:0000256" key="1">
    <source>
        <dbReference type="SAM" id="MobiDB-lite"/>
    </source>
</evidence>
<reference evidence="2 3" key="1">
    <citation type="submission" date="2015-02" db="EMBL/GenBank/DDBJ databases">
        <title>Draft genome sequence of Aspergillus parasiticus SU-1.</title>
        <authorList>
            <person name="Yu J."/>
            <person name="Fedorova N."/>
            <person name="Yin Y."/>
            <person name="Losada L."/>
            <person name="Zafar N."/>
            <person name="Taujale R."/>
            <person name="Ehrlich K.C."/>
            <person name="Bhatnagar D."/>
            <person name="Cleveland T.E."/>
            <person name="Bennett J.W."/>
            <person name="Nierman W.C."/>
        </authorList>
    </citation>
    <scope>NUCLEOTIDE SEQUENCE [LARGE SCALE GENOMIC DNA]</scope>
    <source>
        <strain evidence="3">ATCC 56775 / NRRL 5862 / SRRC 143 / SU-1</strain>
    </source>
</reference>
<feature type="region of interest" description="Disordered" evidence="1">
    <location>
        <begin position="158"/>
        <end position="236"/>
    </location>
</feature>
<sequence>MFNRNVPAPGPRSRDPIVIDDESEDEDMNVDYPGRQNHPRGIDPRYEPDRMRGPLTSYHTTIEQEKKVRSRLREERHAALCVLMDRELLTMQALAAQETLPQARRRFLSKLIAPEDPEVAASIRSDLFIVQNHSSPAPSNQPLLVHRSVVDVHETDDAGWRRPADAGGSSSAFSSPASSKNKGRLSTPDRTREKGKASTASSSVSGSAGRGQQLRERERRRRWSGAEREDYGVSSP</sequence>
<feature type="compositionally biased region" description="Basic and acidic residues" evidence="1">
    <location>
        <begin position="187"/>
        <end position="196"/>
    </location>
</feature>
<feature type="compositionally biased region" description="Low complexity" evidence="1">
    <location>
        <begin position="165"/>
        <end position="179"/>
    </location>
</feature>
<dbReference type="STRING" id="1403190.A0A0F0HY82"/>
<dbReference type="AlphaFoldDB" id="A0A0F0HY82"/>
<feature type="compositionally biased region" description="Basic and acidic residues" evidence="1">
    <location>
        <begin position="224"/>
        <end position="236"/>
    </location>
</feature>
<gene>
    <name evidence="2" type="ORF">P875_00053368</name>
</gene>
<organism evidence="2 3">
    <name type="scientific">Aspergillus parasiticus (strain ATCC 56775 / NRRL 5862 / SRRC 143 / SU-1)</name>
    <dbReference type="NCBI Taxonomy" id="1403190"/>
    <lineage>
        <taxon>Eukaryota</taxon>
        <taxon>Fungi</taxon>
        <taxon>Dikarya</taxon>
        <taxon>Ascomycota</taxon>
        <taxon>Pezizomycotina</taxon>
        <taxon>Eurotiomycetes</taxon>
        <taxon>Eurotiomycetidae</taxon>
        <taxon>Eurotiales</taxon>
        <taxon>Aspergillaceae</taxon>
        <taxon>Aspergillus</taxon>
        <taxon>Aspergillus subgen. Circumdati</taxon>
    </lineage>
</organism>
<dbReference type="OrthoDB" id="4171340at2759"/>
<feature type="compositionally biased region" description="Acidic residues" evidence="1">
    <location>
        <begin position="18"/>
        <end position="29"/>
    </location>
</feature>
<proteinExistence type="predicted"/>
<accession>A0A0F0HY82</accession>
<feature type="compositionally biased region" description="Basic and acidic residues" evidence="1">
    <location>
        <begin position="40"/>
        <end position="52"/>
    </location>
</feature>
<feature type="region of interest" description="Disordered" evidence="1">
    <location>
        <begin position="1"/>
        <end position="54"/>
    </location>
</feature>
<evidence type="ECO:0000313" key="2">
    <source>
        <dbReference type="EMBL" id="KJK60449.1"/>
    </source>
</evidence>
<comment type="caution">
    <text evidence="2">The sequence shown here is derived from an EMBL/GenBank/DDBJ whole genome shotgun (WGS) entry which is preliminary data.</text>
</comment>
<dbReference type="EMBL" id="JZEE01000739">
    <property type="protein sequence ID" value="KJK60449.1"/>
    <property type="molecule type" value="Genomic_DNA"/>
</dbReference>
<dbReference type="Proteomes" id="UP000033540">
    <property type="component" value="Unassembled WGS sequence"/>
</dbReference>
<feature type="compositionally biased region" description="Low complexity" evidence="1">
    <location>
        <begin position="197"/>
        <end position="207"/>
    </location>
</feature>